<dbReference type="InterPro" id="IPR002641">
    <property type="entry name" value="PNPLA_dom"/>
</dbReference>
<keyword evidence="2 4" id="KW-0442">Lipid degradation</keyword>
<dbReference type="GO" id="GO:0016042">
    <property type="term" value="P:lipid catabolic process"/>
    <property type="evidence" value="ECO:0007669"/>
    <property type="project" value="UniProtKB-UniRule"/>
</dbReference>
<feature type="short sequence motif" description="GXGXXG" evidence="4">
    <location>
        <begin position="13"/>
        <end position="18"/>
    </location>
</feature>
<keyword evidence="7" id="KW-1185">Reference proteome</keyword>
<dbReference type="Gene3D" id="3.40.1090.10">
    <property type="entry name" value="Cytosolic phospholipase A2 catalytic domain"/>
    <property type="match status" value="2"/>
</dbReference>
<name>A0A964T8N8_9HYPH</name>
<accession>A0A964T8N8</accession>
<dbReference type="PROSITE" id="PS51635">
    <property type="entry name" value="PNPLA"/>
    <property type="match status" value="1"/>
</dbReference>
<feature type="short sequence motif" description="GXSXG" evidence="4">
    <location>
        <begin position="40"/>
        <end position="44"/>
    </location>
</feature>
<dbReference type="SUPFAM" id="SSF52151">
    <property type="entry name" value="FabD/lysophospholipase-like"/>
    <property type="match status" value="1"/>
</dbReference>
<proteinExistence type="predicted"/>
<feature type="short sequence motif" description="DGA/G" evidence="4">
    <location>
        <begin position="172"/>
        <end position="174"/>
    </location>
</feature>
<dbReference type="GO" id="GO:0016787">
    <property type="term" value="F:hydrolase activity"/>
    <property type="evidence" value="ECO:0007669"/>
    <property type="project" value="UniProtKB-UniRule"/>
</dbReference>
<evidence type="ECO:0000313" key="7">
    <source>
        <dbReference type="Proteomes" id="UP000773614"/>
    </source>
</evidence>
<dbReference type="PANTHER" id="PTHR14226">
    <property type="entry name" value="NEUROPATHY TARGET ESTERASE/SWISS CHEESE D.MELANOGASTER"/>
    <property type="match status" value="1"/>
</dbReference>
<dbReference type="PANTHER" id="PTHR14226:SF76">
    <property type="entry name" value="NTE FAMILY PROTEIN RSSA"/>
    <property type="match status" value="1"/>
</dbReference>
<sequence length="288" mass="30639">MASDRSVGLALGGGGARGIAHILVCEVLDELGVEPALVVGTSIGAIVGAGYSAGMSGRDMRERACEFFGRRREVLSRLWRARPIGFADMLRGRQLSPQFDPELILEMFVPGIECLPETFEDLRFPLRVVACDFYGWTESVTGSGPLRPAIAASIAIPAIFRPVFLGGRVQIDGGACNPLPFDLLDGVDLSIACDVAGGPSGDPERLPGVIETVVGAAQISMQSIIAEKLKSHQPDILVRPETNGVFVLDFLKSEAILAMNGAFKDDLKRRLGHALESPFAEAPLALAT</sequence>
<keyword evidence="1 4" id="KW-0378">Hydrolase</keyword>
<protein>
    <submittedName>
        <fullName evidence="6">Patatin-like phospholipase family protein</fullName>
    </submittedName>
</protein>
<dbReference type="OrthoDB" id="5290098at2"/>
<feature type="active site" description="Nucleophile" evidence="4">
    <location>
        <position position="42"/>
    </location>
</feature>
<reference evidence="6" key="1">
    <citation type="submission" date="2019-03" db="EMBL/GenBank/DDBJ databases">
        <title>Afifella sp. nov., isolated from activated sludge.</title>
        <authorList>
            <person name="Li Q."/>
            <person name="Liu Y."/>
        </authorList>
    </citation>
    <scope>NUCLEOTIDE SEQUENCE</scope>
    <source>
        <strain evidence="6">L72</strain>
    </source>
</reference>
<evidence type="ECO:0000313" key="6">
    <source>
        <dbReference type="EMBL" id="MYZ49907.1"/>
    </source>
</evidence>
<dbReference type="InterPro" id="IPR050301">
    <property type="entry name" value="NTE"/>
</dbReference>
<dbReference type="RefSeq" id="WP_161142244.1">
    <property type="nucleotide sequence ID" value="NZ_SPKJ01000104.1"/>
</dbReference>
<dbReference type="EMBL" id="SPKJ01000104">
    <property type="protein sequence ID" value="MYZ49907.1"/>
    <property type="molecule type" value="Genomic_DNA"/>
</dbReference>
<gene>
    <name evidence="6" type="ORF">E4O86_19555</name>
</gene>
<evidence type="ECO:0000256" key="3">
    <source>
        <dbReference type="ARBA" id="ARBA00023098"/>
    </source>
</evidence>
<evidence type="ECO:0000256" key="1">
    <source>
        <dbReference type="ARBA" id="ARBA00022801"/>
    </source>
</evidence>
<evidence type="ECO:0000259" key="5">
    <source>
        <dbReference type="PROSITE" id="PS51635"/>
    </source>
</evidence>
<dbReference type="Pfam" id="PF01734">
    <property type="entry name" value="Patatin"/>
    <property type="match status" value="1"/>
</dbReference>
<dbReference type="AlphaFoldDB" id="A0A964T8N8"/>
<organism evidence="6 7">
    <name type="scientific">Propylenella binzhouense</name>
    <dbReference type="NCBI Taxonomy" id="2555902"/>
    <lineage>
        <taxon>Bacteria</taxon>
        <taxon>Pseudomonadati</taxon>
        <taxon>Pseudomonadota</taxon>
        <taxon>Alphaproteobacteria</taxon>
        <taxon>Hyphomicrobiales</taxon>
        <taxon>Propylenellaceae</taxon>
        <taxon>Propylenella</taxon>
    </lineage>
</organism>
<evidence type="ECO:0000256" key="4">
    <source>
        <dbReference type="PROSITE-ProRule" id="PRU01161"/>
    </source>
</evidence>
<dbReference type="InterPro" id="IPR016035">
    <property type="entry name" value="Acyl_Trfase/lysoPLipase"/>
</dbReference>
<evidence type="ECO:0000256" key="2">
    <source>
        <dbReference type="ARBA" id="ARBA00022963"/>
    </source>
</evidence>
<feature type="active site" description="Proton acceptor" evidence="4">
    <location>
        <position position="172"/>
    </location>
</feature>
<keyword evidence="3 4" id="KW-0443">Lipid metabolism</keyword>
<dbReference type="Proteomes" id="UP000773614">
    <property type="component" value="Unassembled WGS sequence"/>
</dbReference>
<feature type="domain" description="PNPLA" evidence="5">
    <location>
        <begin position="9"/>
        <end position="185"/>
    </location>
</feature>
<comment type="caution">
    <text evidence="6">The sequence shown here is derived from an EMBL/GenBank/DDBJ whole genome shotgun (WGS) entry which is preliminary data.</text>
</comment>